<dbReference type="InterPro" id="IPR017907">
    <property type="entry name" value="Znf_RING_CS"/>
</dbReference>
<feature type="coiled-coil region" evidence="7">
    <location>
        <begin position="305"/>
        <end position="346"/>
    </location>
</feature>
<dbReference type="InterPro" id="IPR013320">
    <property type="entry name" value="ConA-like_dom_sf"/>
</dbReference>
<dbReference type="GO" id="GO:0045087">
    <property type="term" value="P:innate immune response"/>
    <property type="evidence" value="ECO:0007669"/>
    <property type="project" value="UniProtKB-KW"/>
</dbReference>
<dbReference type="PANTHER" id="PTHR25465:SF32">
    <property type="entry name" value="BLOODTHIRSTY-RELATED GENE FAMILY, MEMBER 16 ISOFORM X1-RELATED"/>
    <property type="match status" value="1"/>
</dbReference>
<dbReference type="SMART" id="SM00589">
    <property type="entry name" value="PRY"/>
    <property type="match status" value="1"/>
</dbReference>
<evidence type="ECO:0000256" key="2">
    <source>
        <dbReference type="ARBA" id="ARBA00022723"/>
    </source>
</evidence>
<evidence type="ECO:0000256" key="7">
    <source>
        <dbReference type="SAM" id="Coils"/>
    </source>
</evidence>
<dbReference type="Pfam" id="PF13445">
    <property type="entry name" value="zf-RING_UBOX"/>
    <property type="match status" value="1"/>
</dbReference>
<dbReference type="PRINTS" id="PR01407">
    <property type="entry name" value="BUTYPHLNCDUF"/>
</dbReference>
<proteinExistence type="predicted"/>
<evidence type="ECO:0000259" key="8">
    <source>
        <dbReference type="PROSITE" id="PS50089"/>
    </source>
</evidence>
<dbReference type="SUPFAM" id="SSF49899">
    <property type="entry name" value="Concanavalin A-like lectins/glucanases"/>
    <property type="match status" value="1"/>
</dbReference>
<keyword evidence="3 6" id="KW-0863">Zinc-finger</keyword>
<dbReference type="PANTHER" id="PTHR25465">
    <property type="entry name" value="B-BOX DOMAIN CONTAINING"/>
    <property type="match status" value="1"/>
</dbReference>
<dbReference type="InterPro" id="IPR003879">
    <property type="entry name" value="Butyrophylin_SPRY"/>
</dbReference>
<dbReference type="GeneID" id="113157858"/>
<dbReference type="RefSeq" id="XP_026209277.1">
    <property type="nucleotide sequence ID" value="XM_026353492.1"/>
</dbReference>
<dbReference type="CDD" id="cd13733">
    <property type="entry name" value="SPRY_PRY_C-I_1"/>
    <property type="match status" value="1"/>
</dbReference>
<dbReference type="CDD" id="cd22249">
    <property type="entry name" value="UDM1_RNF168_RNF169-like"/>
    <property type="match status" value="1"/>
</dbReference>
<dbReference type="PROSITE" id="PS50089">
    <property type="entry name" value="ZF_RING_2"/>
    <property type="match status" value="1"/>
</dbReference>
<dbReference type="Pfam" id="PF00643">
    <property type="entry name" value="zf-B_box"/>
    <property type="match status" value="1"/>
</dbReference>
<keyword evidence="12" id="KW-1185">Reference proteome</keyword>
<keyword evidence="5" id="KW-0391">Immunity</keyword>
<dbReference type="InterPro" id="IPR006574">
    <property type="entry name" value="PRY"/>
</dbReference>
<keyword evidence="7" id="KW-0175">Coiled coil</keyword>
<keyword evidence="4" id="KW-0862">Zinc</keyword>
<dbReference type="Ensembl" id="ENSATET00000066229.2">
    <property type="protein sequence ID" value="ENSATEP00000064041.2"/>
    <property type="gene ID" value="ENSATEG00000026320.2"/>
</dbReference>
<evidence type="ECO:0000256" key="5">
    <source>
        <dbReference type="ARBA" id="ARBA00022859"/>
    </source>
</evidence>
<evidence type="ECO:0000256" key="6">
    <source>
        <dbReference type="PROSITE-ProRule" id="PRU00024"/>
    </source>
</evidence>
<dbReference type="Gene3D" id="2.60.120.920">
    <property type="match status" value="1"/>
</dbReference>
<evidence type="ECO:0008006" key="13">
    <source>
        <dbReference type="Google" id="ProtNLM"/>
    </source>
</evidence>
<dbReference type="AlphaFoldDB" id="A0A7N6BHW1"/>
<dbReference type="SMART" id="SM00336">
    <property type="entry name" value="BBOX"/>
    <property type="match status" value="1"/>
</dbReference>
<dbReference type="InterPro" id="IPR027370">
    <property type="entry name" value="Znf-RING_euk"/>
</dbReference>
<dbReference type="InterPro" id="IPR001870">
    <property type="entry name" value="B30.2/SPRY"/>
</dbReference>
<evidence type="ECO:0000259" key="10">
    <source>
        <dbReference type="PROSITE" id="PS50188"/>
    </source>
</evidence>
<feature type="domain" description="RING-type" evidence="8">
    <location>
        <begin position="63"/>
        <end position="103"/>
    </location>
</feature>
<evidence type="ECO:0000256" key="3">
    <source>
        <dbReference type="ARBA" id="ARBA00022771"/>
    </source>
</evidence>
<accession>A0A7N6BHW1</accession>
<dbReference type="InParanoid" id="A0A7N6BHW1"/>
<dbReference type="FunFam" id="2.60.120.920:FF:000004">
    <property type="entry name" value="Butyrophilin subfamily 1 member A1"/>
    <property type="match status" value="1"/>
</dbReference>
<dbReference type="Pfam" id="PF13765">
    <property type="entry name" value="PRY"/>
    <property type="match status" value="1"/>
</dbReference>
<dbReference type="Gene3D" id="3.30.40.10">
    <property type="entry name" value="Zinc/RING finger domain, C3HC4 (zinc finger)"/>
    <property type="match status" value="1"/>
</dbReference>
<dbReference type="SMART" id="SM00449">
    <property type="entry name" value="SPRY"/>
    <property type="match status" value="1"/>
</dbReference>
<dbReference type="GO" id="GO:0008270">
    <property type="term" value="F:zinc ion binding"/>
    <property type="evidence" value="ECO:0007669"/>
    <property type="project" value="UniProtKB-KW"/>
</dbReference>
<dbReference type="PROSITE" id="PS00518">
    <property type="entry name" value="ZF_RING_1"/>
    <property type="match status" value="1"/>
</dbReference>
<dbReference type="Proteomes" id="UP000265040">
    <property type="component" value="Chromosome 18"/>
</dbReference>
<evidence type="ECO:0000259" key="9">
    <source>
        <dbReference type="PROSITE" id="PS50119"/>
    </source>
</evidence>
<dbReference type="SMART" id="SM00184">
    <property type="entry name" value="RING"/>
    <property type="match status" value="1"/>
</dbReference>
<sequence length="594" mass="67098">MNNCADVSSSCFTAHTVFIVLLLHTAGELRVFFSATEDGKGISSKEAAIMASGIILPEKQLLCTICQQVLNDPVTTPCGHNFCQCCIESVWDSVDVCQCPNCDRSFTPRPEISINTAFKELADTFKKMVACSSALPLFAARPGEVVCDVCATTSLQVRAQKSCLVCLTSYCDAHLEPHQRVATLKLHKLIDPVKNLQDRMCKKHERLLEMFCRDEQKCVCQFCIETEHKDHQAVTIKAESGERKVQIEKTKVDFQQMIQERLKKVEEIKNCLKLSMMSTEKELRESDHLFTSLIRSIGERQSEVNKKIKEKQEAAERRAEDLISELQQEITELQRKNTELEQLRNTEDHLHLLQTFSSVTSPPPTREWMEMGLHPELCVGTVRRALSKVHCTLQSELESLKKDEMKRMQKYAVDVVLDPDTAHPNIVLSADGKQAGRGELLHIVPDNPQRFDPVICVLGKRGFLSGRFYFQVAVGTKTFWDLGVVRESVNRKGMITSKPENGYWTVRLRNGNEYRALDSPSVLLALKQKPEIVGVFTDYEEGTVSFFNVENSSHIYTFTGCLFSERIFPFLSPGVCDEGRNTAPLVINAVNHKT</sequence>
<dbReference type="GeneTree" id="ENSGT00940000165823"/>
<evidence type="ECO:0000256" key="1">
    <source>
        <dbReference type="ARBA" id="ARBA00022588"/>
    </source>
</evidence>
<keyword evidence="1" id="KW-0399">Innate immunity</keyword>
<dbReference type="SUPFAM" id="SSF57850">
    <property type="entry name" value="RING/U-box"/>
    <property type="match status" value="1"/>
</dbReference>
<reference evidence="11" key="1">
    <citation type="submission" date="2021-04" db="EMBL/GenBank/DDBJ databases">
        <authorList>
            <consortium name="Wellcome Sanger Institute Data Sharing"/>
        </authorList>
    </citation>
    <scope>NUCLEOTIDE SEQUENCE [LARGE SCALE GENOMIC DNA]</scope>
</reference>
<dbReference type="InterPro" id="IPR000315">
    <property type="entry name" value="Znf_B-box"/>
</dbReference>
<dbReference type="PROSITE" id="PS50188">
    <property type="entry name" value="B302_SPRY"/>
    <property type="match status" value="1"/>
</dbReference>
<protein>
    <recommendedName>
        <fullName evidence="13">E3 ubiquitin-protein ligase TRIM39-like</fullName>
    </recommendedName>
</protein>
<evidence type="ECO:0000313" key="12">
    <source>
        <dbReference type="Proteomes" id="UP000265040"/>
    </source>
</evidence>
<dbReference type="InterPro" id="IPR058030">
    <property type="entry name" value="TRIM8/14/16/25/29/45/65_CC"/>
</dbReference>
<dbReference type="SUPFAM" id="SSF57845">
    <property type="entry name" value="B-box zinc-binding domain"/>
    <property type="match status" value="1"/>
</dbReference>
<dbReference type="InterPro" id="IPR003877">
    <property type="entry name" value="SPRY_dom"/>
</dbReference>
<dbReference type="Gene3D" id="3.30.160.60">
    <property type="entry name" value="Classic Zinc Finger"/>
    <property type="match status" value="1"/>
</dbReference>
<dbReference type="PROSITE" id="PS50119">
    <property type="entry name" value="ZF_BBOX"/>
    <property type="match status" value="1"/>
</dbReference>
<dbReference type="InterPro" id="IPR043136">
    <property type="entry name" value="B30.2/SPRY_sf"/>
</dbReference>
<keyword evidence="2" id="KW-0479">Metal-binding</keyword>
<feature type="domain" description="B box-type" evidence="9">
    <location>
        <begin position="196"/>
        <end position="236"/>
    </location>
</feature>
<evidence type="ECO:0000313" key="11">
    <source>
        <dbReference type="Ensembl" id="ENSATEP00000064041.2"/>
    </source>
</evidence>
<reference evidence="11" key="3">
    <citation type="submission" date="2025-09" db="UniProtKB">
        <authorList>
            <consortium name="Ensembl"/>
        </authorList>
    </citation>
    <scope>IDENTIFICATION</scope>
</reference>
<dbReference type="GO" id="GO:0005737">
    <property type="term" value="C:cytoplasm"/>
    <property type="evidence" value="ECO:0007669"/>
    <property type="project" value="UniProtKB-ARBA"/>
</dbReference>
<dbReference type="InterPro" id="IPR001841">
    <property type="entry name" value="Znf_RING"/>
</dbReference>
<dbReference type="InterPro" id="IPR051051">
    <property type="entry name" value="E3_ubiq-ligase_TRIM/RNF"/>
</dbReference>
<feature type="domain" description="B30.2/SPRY" evidence="10">
    <location>
        <begin position="395"/>
        <end position="594"/>
    </location>
</feature>
<dbReference type="Pfam" id="PF25600">
    <property type="entry name" value="TRIM_CC"/>
    <property type="match status" value="1"/>
</dbReference>
<organism evidence="11 12">
    <name type="scientific">Anabas testudineus</name>
    <name type="common">Climbing perch</name>
    <name type="synonym">Anthias testudineus</name>
    <dbReference type="NCBI Taxonomy" id="64144"/>
    <lineage>
        <taxon>Eukaryota</taxon>
        <taxon>Metazoa</taxon>
        <taxon>Chordata</taxon>
        <taxon>Craniata</taxon>
        <taxon>Vertebrata</taxon>
        <taxon>Euteleostomi</taxon>
        <taxon>Actinopterygii</taxon>
        <taxon>Neopterygii</taxon>
        <taxon>Teleostei</taxon>
        <taxon>Neoteleostei</taxon>
        <taxon>Acanthomorphata</taxon>
        <taxon>Anabantaria</taxon>
        <taxon>Anabantiformes</taxon>
        <taxon>Anabantoidei</taxon>
        <taxon>Anabantidae</taxon>
        <taxon>Anabas</taxon>
    </lineage>
</organism>
<dbReference type="Pfam" id="PF00622">
    <property type="entry name" value="SPRY"/>
    <property type="match status" value="1"/>
</dbReference>
<dbReference type="InterPro" id="IPR013083">
    <property type="entry name" value="Znf_RING/FYVE/PHD"/>
</dbReference>
<name>A0A7N6BHW1_ANATE</name>
<dbReference type="Gene3D" id="4.10.830.40">
    <property type="match status" value="1"/>
</dbReference>
<evidence type="ECO:0000256" key="4">
    <source>
        <dbReference type="ARBA" id="ARBA00022833"/>
    </source>
</evidence>
<dbReference type="CDD" id="cd19769">
    <property type="entry name" value="Bbox2_TRIM16-like"/>
    <property type="match status" value="1"/>
</dbReference>
<reference evidence="11" key="2">
    <citation type="submission" date="2025-08" db="UniProtKB">
        <authorList>
            <consortium name="Ensembl"/>
        </authorList>
    </citation>
    <scope>IDENTIFICATION</scope>
</reference>